<name>A0A931SC33_9BACT</name>
<dbReference type="AlphaFoldDB" id="A0A931SC33"/>
<organism evidence="2 3">
    <name type="scientific">Candidatus Sungiibacteriota bacterium</name>
    <dbReference type="NCBI Taxonomy" id="2750080"/>
    <lineage>
        <taxon>Bacteria</taxon>
        <taxon>Candidatus Sungiibacteriota</taxon>
    </lineage>
</organism>
<dbReference type="Proteomes" id="UP000724148">
    <property type="component" value="Unassembled WGS sequence"/>
</dbReference>
<keyword evidence="1" id="KW-0472">Membrane</keyword>
<comment type="caution">
    <text evidence="2">The sequence shown here is derived from an EMBL/GenBank/DDBJ whole genome shotgun (WGS) entry which is preliminary data.</text>
</comment>
<accession>A0A931SC33</accession>
<evidence type="ECO:0008006" key="4">
    <source>
        <dbReference type="Google" id="ProtNLM"/>
    </source>
</evidence>
<evidence type="ECO:0000313" key="3">
    <source>
        <dbReference type="Proteomes" id="UP000724148"/>
    </source>
</evidence>
<evidence type="ECO:0000313" key="2">
    <source>
        <dbReference type="EMBL" id="MBI2097184.1"/>
    </source>
</evidence>
<protein>
    <recommendedName>
        <fullName evidence="4">Prepilin-type N-terminal cleavage/methylation domain-containing protein</fullName>
    </recommendedName>
</protein>
<evidence type="ECO:0000256" key="1">
    <source>
        <dbReference type="SAM" id="Phobius"/>
    </source>
</evidence>
<dbReference type="EMBL" id="JACOZA010000084">
    <property type="protein sequence ID" value="MBI2097184.1"/>
    <property type="molecule type" value="Genomic_DNA"/>
</dbReference>
<keyword evidence="1" id="KW-1133">Transmembrane helix</keyword>
<sequence length="180" mass="20165">MRRSLHVRAVVNRGFTAIELLVYVALLVIISVFLIQSLLTLVFVYRRLQGERDVVANMRVAMETISREIQAARSIYTPATVFDANTHQLSLETPLNPLTNETHSFVDFYLDNERLYVKREGASAIPLTSESARVTQFNAARVLAGSRESVQVMLEVRSRAVGALETSSLVQASYSLRGNY</sequence>
<reference evidence="2" key="1">
    <citation type="submission" date="2020-07" db="EMBL/GenBank/DDBJ databases">
        <title>Huge and variable diversity of episymbiotic CPR bacteria and DPANN archaea in groundwater ecosystems.</title>
        <authorList>
            <person name="He C.Y."/>
            <person name="Keren R."/>
            <person name="Whittaker M."/>
            <person name="Farag I.F."/>
            <person name="Doudna J."/>
            <person name="Cate J.H.D."/>
            <person name="Banfield J.F."/>
        </authorList>
    </citation>
    <scope>NUCLEOTIDE SEQUENCE</scope>
    <source>
        <strain evidence="2">NC_groundwater_193_Ag_S-0.1um_51_7</strain>
    </source>
</reference>
<proteinExistence type="predicted"/>
<gene>
    <name evidence="2" type="ORF">HYT40_03515</name>
</gene>
<feature type="transmembrane region" description="Helical" evidence="1">
    <location>
        <begin position="20"/>
        <end position="45"/>
    </location>
</feature>
<keyword evidence="1" id="KW-0812">Transmembrane</keyword>